<feature type="transmembrane region" description="Helical" evidence="7">
    <location>
        <begin position="98"/>
        <end position="119"/>
    </location>
</feature>
<organism evidence="8 9">
    <name type="scientific">Consotaella salsifontis</name>
    <dbReference type="NCBI Taxonomy" id="1365950"/>
    <lineage>
        <taxon>Bacteria</taxon>
        <taxon>Pseudomonadati</taxon>
        <taxon>Pseudomonadota</taxon>
        <taxon>Alphaproteobacteria</taxon>
        <taxon>Hyphomicrobiales</taxon>
        <taxon>Aurantimonadaceae</taxon>
        <taxon>Consotaella</taxon>
    </lineage>
</organism>
<evidence type="ECO:0000256" key="6">
    <source>
        <dbReference type="ARBA" id="ARBA00023136"/>
    </source>
</evidence>
<dbReference type="Pfam" id="PF01891">
    <property type="entry name" value="CbiM"/>
    <property type="match status" value="1"/>
</dbReference>
<evidence type="ECO:0000256" key="1">
    <source>
        <dbReference type="ARBA" id="ARBA00004651"/>
    </source>
</evidence>
<name>A0A1T4NYT8_9HYPH</name>
<evidence type="ECO:0000256" key="4">
    <source>
        <dbReference type="ARBA" id="ARBA00022692"/>
    </source>
</evidence>
<keyword evidence="5 7" id="KW-1133">Transmembrane helix</keyword>
<keyword evidence="4 7" id="KW-0812">Transmembrane</keyword>
<dbReference type="NCBIfam" id="NF004903">
    <property type="entry name" value="PRK06265.1-3"/>
    <property type="match status" value="1"/>
</dbReference>
<gene>
    <name evidence="8" type="ORF">SAMN05428963_103253</name>
</gene>
<accession>A0A1T4NYT8</accession>
<dbReference type="NCBIfam" id="NF004905">
    <property type="entry name" value="PRK06265.1-5"/>
    <property type="match status" value="1"/>
</dbReference>
<keyword evidence="3" id="KW-1003">Cell membrane</keyword>
<feature type="transmembrane region" description="Helical" evidence="7">
    <location>
        <begin position="41"/>
        <end position="57"/>
    </location>
</feature>
<dbReference type="AlphaFoldDB" id="A0A1T4NYT8"/>
<dbReference type="PANTHER" id="PTHR34229:SF1">
    <property type="entry name" value="METAL TRANSPORT PROTEIN HI_1621-RELATED"/>
    <property type="match status" value="1"/>
</dbReference>
<dbReference type="Gene3D" id="1.10.1760.20">
    <property type="match status" value="1"/>
</dbReference>
<feature type="transmembrane region" description="Helical" evidence="7">
    <location>
        <begin position="161"/>
        <end position="190"/>
    </location>
</feature>
<proteinExistence type="predicted"/>
<comment type="subcellular location">
    <subcellularLocation>
        <location evidence="1">Cell membrane</location>
        <topology evidence="1">Multi-pass membrane protein</topology>
    </subcellularLocation>
</comment>
<dbReference type="OrthoDB" id="9792317at2"/>
<evidence type="ECO:0000256" key="2">
    <source>
        <dbReference type="ARBA" id="ARBA00022448"/>
    </source>
</evidence>
<feature type="transmembrane region" description="Helical" evidence="7">
    <location>
        <begin position="64"/>
        <end position="92"/>
    </location>
</feature>
<evidence type="ECO:0000313" key="8">
    <source>
        <dbReference type="EMBL" id="SJZ84433.1"/>
    </source>
</evidence>
<dbReference type="GO" id="GO:0000041">
    <property type="term" value="P:transition metal ion transport"/>
    <property type="evidence" value="ECO:0007669"/>
    <property type="project" value="InterPro"/>
</dbReference>
<dbReference type="Proteomes" id="UP000190135">
    <property type="component" value="Unassembled WGS sequence"/>
</dbReference>
<dbReference type="InterPro" id="IPR002751">
    <property type="entry name" value="CbiM/NikMN"/>
</dbReference>
<feature type="transmembrane region" description="Helical" evidence="7">
    <location>
        <begin position="131"/>
        <end position="155"/>
    </location>
</feature>
<sequence>MAHIPDGILSAPVLIGGGALCIGGLALALKGLDERDIPKTAILSAGFFVVSLVAVPIGPTSVHLLLGGLAGLILGLGAFPAIFVGLLLQALFFGMGGLTSLGVNTVNMALPGVLLALAARPLMAQAPTSRCVALAGMVGALSVLGTAALLCLSLWLSSPAYAPTLAIIAATYLPLAAAEGVITALIAGYLGKVKPEALFAGTLPEPAE</sequence>
<keyword evidence="2" id="KW-0813">Transport</keyword>
<feature type="transmembrane region" description="Helical" evidence="7">
    <location>
        <begin position="7"/>
        <end position="29"/>
    </location>
</feature>
<reference evidence="8 9" key="1">
    <citation type="submission" date="2017-02" db="EMBL/GenBank/DDBJ databases">
        <authorList>
            <person name="Peterson S.W."/>
        </authorList>
    </citation>
    <scope>NUCLEOTIDE SEQUENCE [LARGE SCALE GENOMIC DNA]</scope>
    <source>
        <strain evidence="8 9">USBA 369</strain>
    </source>
</reference>
<evidence type="ECO:0000256" key="7">
    <source>
        <dbReference type="SAM" id="Phobius"/>
    </source>
</evidence>
<dbReference type="EMBL" id="FUXL01000003">
    <property type="protein sequence ID" value="SJZ84433.1"/>
    <property type="molecule type" value="Genomic_DNA"/>
</dbReference>
<dbReference type="PANTHER" id="PTHR34229">
    <property type="entry name" value="METAL TRANSPORT PROTEIN HI_1621-RELATED"/>
    <property type="match status" value="1"/>
</dbReference>
<evidence type="ECO:0000256" key="5">
    <source>
        <dbReference type="ARBA" id="ARBA00022989"/>
    </source>
</evidence>
<evidence type="ECO:0000256" key="3">
    <source>
        <dbReference type="ARBA" id="ARBA00022475"/>
    </source>
</evidence>
<protein>
    <submittedName>
        <fullName evidence="8">Cobalt/nickel transport system permease protein</fullName>
    </submittedName>
</protein>
<dbReference type="RefSeq" id="WP_078707357.1">
    <property type="nucleotide sequence ID" value="NZ_FUXL01000003.1"/>
</dbReference>
<evidence type="ECO:0000313" key="9">
    <source>
        <dbReference type="Proteomes" id="UP000190135"/>
    </source>
</evidence>
<keyword evidence="9" id="KW-1185">Reference proteome</keyword>
<dbReference type="GO" id="GO:0005886">
    <property type="term" value="C:plasma membrane"/>
    <property type="evidence" value="ECO:0007669"/>
    <property type="project" value="UniProtKB-SubCell"/>
</dbReference>
<dbReference type="STRING" id="1365950.SAMN05428963_103253"/>
<keyword evidence="6 7" id="KW-0472">Membrane</keyword>